<dbReference type="CDD" id="cd14797">
    <property type="entry name" value="DUF302"/>
    <property type="match status" value="1"/>
</dbReference>
<organism evidence="2 3">
    <name type="scientific">Mucilaginibacter pocheonensis</name>
    <dbReference type="NCBI Taxonomy" id="398050"/>
    <lineage>
        <taxon>Bacteria</taxon>
        <taxon>Pseudomonadati</taxon>
        <taxon>Bacteroidota</taxon>
        <taxon>Sphingobacteriia</taxon>
        <taxon>Sphingobacteriales</taxon>
        <taxon>Sphingobacteriaceae</taxon>
        <taxon>Mucilaginibacter</taxon>
    </lineage>
</organism>
<dbReference type="InterPro" id="IPR035923">
    <property type="entry name" value="TT1751-like_sf"/>
</dbReference>
<evidence type="ECO:0000313" key="2">
    <source>
        <dbReference type="EMBL" id="MDR6943900.1"/>
    </source>
</evidence>
<protein>
    <submittedName>
        <fullName evidence="2">Uncharacterized protein (DUF302 family)</fullName>
    </submittedName>
</protein>
<dbReference type="EMBL" id="JAVDUU010000003">
    <property type="protein sequence ID" value="MDR6943900.1"/>
    <property type="molecule type" value="Genomic_DNA"/>
</dbReference>
<dbReference type="Pfam" id="PF03625">
    <property type="entry name" value="DUF302"/>
    <property type="match status" value="1"/>
</dbReference>
<evidence type="ECO:0000313" key="3">
    <source>
        <dbReference type="Proteomes" id="UP001247620"/>
    </source>
</evidence>
<name>A0ABU1TES5_9SPHI</name>
<comment type="caution">
    <text evidence="2">The sequence shown here is derived from an EMBL/GenBank/DDBJ whole genome shotgun (WGS) entry which is preliminary data.</text>
</comment>
<keyword evidence="3" id="KW-1185">Reference proteome</keyword>
<sequence>MTTPNGITIRKSPFSVKETIDRLQTFLEDRRVTVYVRINQQQELLNVGRKILPLEFLLFGNPNAGGQVMAENPVAALDLPLKVIAWQDEQQAVYIAYNDASFIKSRYGLSAYVSAPLDLEYIITKILS</sequence>
<dbReference type="Gene3D" id="3.30.310.70">
    <property type="entry name" value="TT1751-like domain"/>
    <property type="match status" value="1"/>
</dbReference>
<dbReference type="Proteomes" id="UP001247620">
    <property type="component" value="Unassembled WGS sequence"/>
</dbReference>
<dbReference type="InterPro" id="IPR005180">
    <property type="entry name" value="DUF302"/>
</dbReference>
<feature type="domain" description="DUF302" evidence="1">
    <location>
        <begin position="38"/>
        <end position="99"/>
    </location>
</feature>
<proteinExistence type="predicted"/>
<reference evidence="2 3" key="1">
    <citation type="submission" date="2023-07" db="EMBL/GenBank/DDBJ databases">
        <title>Sorghum-associated microbial communities from plants grown in Nebraska, USA.</title>
        <authorList>
            <person name="Schachtman D."/>
        </authorList>
    </citation>
    <scope>NUCLEOTIDE SEQUENCE [LARGE SCALE GENOMIC DNA]</scope>
    <source>
        <strain evidence="2 3">3262</strain>
    </source>
</reference>
<evidence type="ECO:0000259" key="1">
    <source>
        <dbReference type="Pfam" id="PF03625"/>
    </source>
</evidence>
<accession>A0ABU1TES5</accession>
<dbReference type="SUPFAM" id="SSF103247">
    <property type="entry name" value="TT1751-like"/>
    <property type="match status" value="1"/>
</dbReference>
<gene>
    <name evidence="2" type="ORF">J2W55_003753</name>
</gene>
<dbReference type="RefSeq" id="WP_310098937.1">
    <property type="nucleotide sequence ID" value="NZ_JAVDUU010000003.1"/>
</dbReference>